<evidence type="ECO:0000313" key="1">
    <source>
        <dbReference type="EMBL" id="UYU89412.1"/>
    </source>
</evidence>
<dbReference type="Proteomes" id="UP001162960">
    <property type="component" value="Chromosome"/>
</dbReference>
<dbReference type="EMBL" id="CP083685">
    <property type="protein sequence ID" value="UYU89412.1"/>
    <property type="molecule type" value="Genomic_DNA"/>
</dbReference>
<reference evidence="1" key="1">
    <citation type="submission" date="2021-06" db="EMBL/GenBank/DDBJ databases">
        <title>Interrogation of the integrated mobile genetic elements in gut-associated Bacteroides with a consensus prediction approach.</title>
        <authorList>
            <person name="Campbell D.E."/>
            <person name="Leigh J.R."/>
            <person name="Kim T."/>
            <person name="England W."/>
            <person name="Whitaker R.J."/>
            <person name="Degnan P.H."/>
        </authorList>
    </citation>
    <scope>NUCLEOTIDE SEQUENCE</scope>
    <source>
        <strain evidence="1">VPI-3443</strain>
    </source>
</reference>
<dbReference type="AlphaFoldDB" id="A0AB38U949"/>
<evidence type="ECO:0000313" key="2">
    <source>
        <dbReference type="Proteomes" id="UP001162960"/>
    </source>
</evidence>
<organism evidence="1 2">
    <name type="scientific">Bacteroides thetaiotaomicron</name>
    <dbReference type="NCBI Taxonomy" id="818"/>
    <lineage>
        <taxon>Bacteria</taxon>
        <taxon>Pseudomonadati</taxon>
        <taxon>Bacteroidota</taxon>
        <taxon>Bacteroidia</taxon>
        <taxon>Bacteroidales</taxon>
        <taxon>Bacteroidaceae</taxon>
        <taxon>Bacteroides</taxon>
    </lineage>
</organism>
<protein>
    <submittedName>
        <fullName evidence="1">Uncharacterized protein</fullName>
    </submittedName>
</protein>
<gene>
    <name evidence="1" type="ORF">KQP74_15815</name>
</gene>
<accession>A0AB38U949</accession>
<proteinExistence type="predicted"/>
<dbReference type="RefSeq" id="WP_264455103.1">
    <property type="nucleotide sequence ID" value="NZ_CP083685.1"/>
</dbReference>
<sequence>MKFRKKQVGGFRPICTGSPSIGVVGGFNLNKEKVNYPIDAIIPSASLAEYDESSSRQVVVLKASRVVAIDTTDTKKVSLQCDEFLAPFFMVGDHVAKEDSGNFEDTASITKIINDRNGYVIVLDKAITGLKVGEALFEVIEGTAEGEAKSPAIFPIEHPQGITVGAEPMGTYIGLDEVSVDVTINSKGEMYYKRRIPPIPAKFIQGMCLKDNPNIQFTDSY</sequence>
<name>A0AB38U949_BACT4</name>